<accession>A0A521C6G9</accession>
<name>A0A521C6G9_9SPHI</name>
<sequence>MKKSLITILLISILKTVYSQNIHLGTEAFTYQGQAVNH</sequence>
<protein>
    <submittedName>
        <fullName evidence="1">Uncharacterized protein</fullName>
    </submittedName>
</protein>
<evidence type="ECO:0000313" key="1">
    <source>
        <dbReference type="EMBL" id="SMO55004.1"/>
    </source>
</evidence>
<proteinExistence type="predicted"/>
<organism evidence="1 2">
    <name type="scientific">Pedobacter westerhofensis</name>
    <dbReference type="NCBI Taxonomy" id="425512"/>
    <lineage>
        <taxon>Bacteria</taxon>
        <taxon>Pseudomonadati</taxon>
        <taxon>Bacteroidota</taxon>
        <taxon>Sphingobacteriia</taxon>
        <taxon>Sphingobacteriales</taxon>
        <taxon>Sphingobacteriaceae</taxon>
        <taxon>Pedobacter</taxon>
    </lineage>
</organism>
<dbReference type="AlphaFoldDB" id="A0A521C6G9"/>
<evidence type="ECO:0000313" key="2">
    <source>
        <dbReference type="Proteomes" id="UP000320300"/>
    </source>
</evidence>
<reference evidence="1 2" key="1">
    <citation type="submission" date="2017-05" db="EMBL/GenBank/DDBJ databases">
        <authorList>
            <person name="Varghese N."/>
            <person name="Submissions S."/>
        </authorList>
    </citation>
    <scope>NUCLEOTIDE SEQUENCE [LARGE SCALE GENOMIC DNA]</scope>
    <source>
        <strain evidence="1 2">DSM 19036</strain>
    </source>
</reference>
<gene>
    <name evidence="1" type="ORF">SAMN06265348_103267</name>
</gene>
<dbReference type="EMBL" id="FXTN01000003">
    <property type="protein sequence ID" value="SMO55004.1"/>
    <property type="molecule type" value="Genomic_DNA"/>
</dbReference>
<keyword evidence="2" id="KW-1185">Reference proteome</keyword>
<dbReference type="Proteomes" id="UP000320300">
    <property type="component" value="Unassembled WGS sequence"/>
</dbReference>